<keyword evidence="1" id="KW-0614">Plasmid</keyword>
<name>A0A1L5PHB6_RHIET</name>
<accession>A0A1L5PHB6</accession>
<geneLocation type="plasmid" evidence="2">
    <name>prsp8c3c</name>
</geneLocation>
<protein>
    <submittedName>
        <fullName evidence="1">Uncharacterized protein</fullName>
    </submittedName>
</protein>
<evidence type="ECO:0000313" key="2">
    <source>
        <dbReference type="Proteomes" id="UP000185109"/>
    </source>
</evidence>
<dbReference type="EMBL" id="CP017244">
    <property type="protein sequence ID" value="APO79420.1"/>
    <property type="molecule type" value="Genomic_DNA"/>
</dbReference>
<reference evidence="1 2" key="1">
    <citation type="submission" date="2016-09" db="EMBL/GenBank/DDBJ databases">
        <title>The complete genome sequences of Rhizobium gallicum, symbiovars gallicum and phaseoli, symbionts associated to common bean (Phaseolus vulgaris).</title>
        <authorList>
            <person name="Bustos P."/>
            <person name="Santamaria R.I."/>
            <person name="Perez-Carrascal O.M."/>
            <person name="Juarez S."/>
            <person name="Lozano L."/>
            <person name="Martinez-Flores I."/>
            <person name="Martinez-Romero E."/>
            <person name="Cevallos M."/>
            <person name="Romero D."/>
            <person name="Davila G."/>
            <person name="Gonzalez V."/>
        </authorList>
    </citation>
    <scope>NUCLEOTIDE SEQUENCE [LARGE SCALE GENOMIC DNA]</scope>
    <source>
        <strain evidence="1 2">8C-3</strain>
        <plasmid evidence="2">Plasmid prsp8c3c</plasmid>
    </source>
</reference>
<dbReference type="Proteomes" id="UP000185109">
    <property type="component" value="Plasmid pRsp8C3c"/>
</dbReference>
<gene>
    <name evidence="1" type="ORF">AM571_PC01689</name>
</gene>
<proteinExistence type="predicted"/>
<evidence type="ECO:0000313" key="1">
    <source>
        <dbReference type="EMBL" id="APO79420.1"/>
    </source>
</evidence>
<sequence length="55" mass="5786">MAALKGCGPTHFGDLSVPRELISKVFQDRPASSGWATGAVQFRPAGDDDRGQVAL</sequence>
<organism evidence="1 2">
    <name type="scientific">Rhizobium etli 8C-3</name>
    <dbReference type="NCBI Taxonomy" id="538025"/>
    <lineage>
        <taxon>Bacteria</taxon>
        <taxon>Pseudomonadati</taxon>
        <taxon>Pseudomonadota</taxon>
        <taxon>Alphaproteobacteria</taxon>
        <taxon>Hyphomicrobiales</taxon>
        <taxon>Rhizobiaceae</taxon>
        <taxon>Rhizobium/Agrobacterium group</taxon>
        <taxon>Rhizobium</taxon>
    </lineage>
</organism>
<dbReference type="AlphaFoldDB" id="A0A1L5PHB6"/>